<protein>
    <submittedName>
        <fullName evidence="3">DNA methylase (Modular protein)</fullName>
    </submittedName>
</protein>
<name>A0A7U7GDJ9_9GAMM</name>
<dbReference type="AlphaFoldDB" id="A0A7U7GDJ9"/>
<evidence type="ECO:0000259" key="2">
    <source>
        <dbReference type="Pfam" id="PF04480"/>
    </source>
</evidence>
<reference evidence="3 4" key="1">
    <citation type="journal article" date="2014" name="ISME J.">
        <title>Candidatus Competibacter-lineage genomes retrieved from metagenomes reveal functional metabolic diversity.</title>
        <authorList>
            <person name="McIlroy S.J."/>
            <person name="Albertsen M."/>
            <person name="Andresen E.K."/>
            <person name="Saunders A.M."/>
            <person name="Kristiansen R."/>
            <person name="Stokholm-Bjerregaard M."/>
            <person name="Nielsen K.L."/>
            <person name="Nielsen P.H."/>
        </authorList>
    </citation>
    <scope>NUCLEOTIDE SEQUENCE [LARGE SCALE GENOMIC DNA]</scope>
    <source>
        <strain evidence="3 4">Run_B_J11</strain>
    </source>
</reference>
<comment type="caution">
    <text evidence="3">The sequence shown here is derived from an EMBL/GenBank/DDBJ whole genome shotgun (WGS) entry which is preliminary data.</text>
</comment>
<dbReference type="Pfam" id="PF04480">
    <property type="entry name" value="DUF559"/>
    <property type="match status" value="1"/>
</dbReference>
<dbReference type="PANTHER" id="PTHR38590">
    <property type="entry name" value="BLL0828 PROTEIN"/>
    <property type="match status" value="1"/>
</dbReference>
<accession>A0A7U7GDJ9</accession>
<dbReference type="GO" id="GO:0008168">
    <property type="term" value="F:methyltransferase activity"/>
    <property type="evidence" value="ECO:0007669"/>
    <property type="project" value="UniProtKB-KW"/>
</dbReference>
<sequence length="142" mass="16663">MGGNNRMTQSHLTERARELRSNMTNAERHLWKHLRQRQIAGYRFRRQMPMGSYIVDFICLERRLIIEIDGSQHQEQQVYDARRDQWLAEQEFQVLRFWNNEVLNQTEGVLMQILEVLERTPPTPALPRKGGGSGCGIEELGV</sequence>
<evidence type="ECO:0000313" key="3">
    <source>
        <dbReference type="EMBL" id="CDH46392.1"/>
    </source>
</evidence>
<dbReference type="Proteomes" id="UP000019184">
    <property type="component" value="Unassembled WGS sequence"/>
</dbReference>
<keyword evidence="3" id="KW-0808">Transferase</keyword>
<dbReference type="InterPro" id="IPR047216">
    <property type="entry name" value="Endonuclease_DUF559_bact"/>
</dbReference>
<keyword evidence="3" id="KW-0489">Methyltransferase</keyword>
<proteinExistence type="predicted"/>
<feature type="domain" description="DUF559" evidence="2">
    <location>
        <begin position="12"/>
        <end position="118"/>
    </location>
</feature>
<dbReference type="SUPFAM" id="SSF52980">
    <property type="entry name" value="Restriction endonuclease-like"/>
    <property type="match status" value="1"/>
</dbReference>
<evidence type="ECO:0000256" key="1">
    <source>
        <dbReference type="SAM" id="MobiDB-lite"/>
    </source>
</evidence>
<evidence type="ECO:0000313" key="4">
    <source>
        <dbReference type="Proteomes" id="UP000019184"/>
    </source>
</evidence>
<dbReference type="EMBL" id="CBTK010000261">
    <property type="protein sequence ID" value="CDH46392.1"/>
    <property type="molecule type" value="Genomic_DNA"/>
</dbReference>
<keyword evidence="4" id="KW-1185">Reference proteome</keyword>
<dbReference type="GO" id="GO:0032259">
    <property type="term" value="P:methylation"/>
    <property type="evidence" value="ECO:0007669"/>
    <property type="project" value="UniProtKB-KW"/>
</dbReference>
<gene>
    <name evidence="3" type="ORF">BN874_460013</name>
</gene>
<dbReference type="InterPro" id="IPR007569">
    <property type="entry name" value="DUF559"/>
</dbReference>
<dbReference type="PANTHER" id="PTHR38590:SF1">
    <property type="entry name" value="BLL0828 PROTEIN"/>
    <property type="match status" value="1"/>
</dbReference>
<dbReference type="InterPro" id="IPR011335">
    <property type="entry name" value="Restrct_endonuc-II-like"/>
</dbReference>
<feature type="region of interest" description="Disordered" evidence="1">
    <location>
        <begin position="123"/>
        <end position="142"/>
    </location>
</feature>
<organism evidence="3 4">
    <name type="scientific">Candidatus Contendobacter odensis Run_B_J11</name>
    <dbReference type="NCBI Taxonomy" id="1400861"/>
    <lineage>
        <taxon>Bacteria</taxon>
        <taxon>Pseudomonadati</taxon>
        <taxon>Pseudomonadota</taxon>
        <taxon>Gammaproteobacteria</taxon>
        <taxon>Candidatus Competibacteraceae</taxon>
        <taxon>Candidatus Contendibacter</taxon>
    </lineage>
</organism>
<dbReference type="CDD" id="cd01038">
    <property type="entry name" value="Endonuclease_DUF559"/>
    <property type="match status" value="1"/>
</dbReference>
<dbReference type="Gene3D" id="3.40.960.10">
    <property type="entry name" value="VSR Endonuclease"/>
    <property type="match status" value="1"/>
</dbReference>